<protein>
    <submittedName>
        <fullName evidence="2">Uncharacterized protein</fullName>
    </submittedName>
</protein>
<gene>
    <name evidence="2" type="ORF">PM10SUCC1_02810</name>
</gene>
<keyword evidence="1" id="KW-0472">Membrane</keyword>
<reference evidence="2" key="1">
    <citation type="submission" date="2022-12" db="EMBL/GenBank/DDBJ databases">
        <title>Reference genome sequencing for broad-spectrum identification of bacterial and archaeal isolates by mass spectrometry.</title>
        <authorList>
            <person name="Sekiguchi Y."/>
            <person name="Tourlousse D.M."/>
        </authorList>
    </citation>
    <scope>NUCLEOTIDE SEQUENCE</scope>
    <source>
        <strain evidence="2">10succ1</strain>
    </source>
</reference>
<dbReference type="EMBL" id="BSDY01000001">
    <property type="protein sequence ID" value="GLI54766.1"/>
    <property type="molecule type" value="Genomic_DNA"/>
</dbReference>
<dbReference type="Proteomes" id="UP001144471">
    <property type="component" value="Unassembled WGS sequence"/>
</dbReference>
<organism evidence="2 3">
    <name type="scientific">Propionigenium maris DSM 9537</name>
    <dbReference type="NCBI Taxonomy" id="1123000"/>
    <lineage>
        <taxon>Bacteria</taxon>
        <taxon>Fusobacteriati</taxon>
        <taxon>Fusobacteriota</taxon>
        <taxon>Fusobacteriia</taxon>
        <taxon>Fusobacteriales</taxon>
        <taxon>Fusobacteriaceae</taxon>
        <taxon>Propionigenium</taxon>
    </lineage>
</organism>
<keyword evidence="1" id="KW-1133">Transmembrane helix</keyword>
<keyword evidence="3" id="KW-1185">Reference proteome</keyword>
<evidence type="ECO:0000313" key="3">
    <source>
        <dbReference type="Proteomes" id="UP001144471"/>
    </source>
</evidence>
<name>A0A9W6LKZ1_9FUSO</name>
<accession>A0A9W6LKZ1</accession>
<sequence length="91" mass="10187">MFDFVKENLNLILPLATFLAGWILPVPLFLKLGESVSESIPPALAKILSDRLKAFERGLMMADFRGDTNLVDNDTVKNELKKVKLDLGLKE</sequence>
<dbReference type="RefSeq" id="WP_281832776.1">
    <property type="nucleotide sequence ID" value="NZ_BSDY01000001.1"/>
</dbReference>
<feature type="transmembrane region" description="Helical" evidence="1">
    <location>
        <begin position="12"/>
        <end position="30"/>
    </location>
</feature>
<comment type="caution">
    <text evidence="2">The sequence shown here is derived from an EMBL/GenBank/DDBJ whole genome shotgun (WGS) entry which is preliminary data.</text>
</comment>
<keyword evidence="1" id="KW-0812">Transmembrane</keyword>
<evidence type="ECO:0000256" key="1">
    <source>
        <dbReference type="SAM" id="Phobius"/>
    </source>
</evidence>
<evidence type="ECO:0000313" key="2">
    <source>
        <dbReference type="EMBL" id="GLI54766.1"/>
    </source>
</evidence>
<dbReference type="AlphaFoldDB" id="A0A9W6LKZ1"/>
<proteinExistence type="predicted"/>